<dbReference type="OrthoDB" id="10012979at2"/>
<feature type="transmembrane region" description="Helical" evidence="1">
    <location>
        <begin position="64"/>
        <end position="87"/>
    </location>
</feature>
<keyword evidence="1" id="KW-0812">Transmembrane</keyword>
<dbReference type="EMBL" id="VIWT01000001">
    <property type="protein sequence ID" value="TWG01583.1"/>
    <property type="molecule type" value="Genomic_DNA"/>
</dbReference>
<dbReference type="RefSeq" id="WP_145907927.1">
    <property type="nucleotide sequence ID" value="NZ_BAAAMZ010000007.1"/>
</dbReference>
<protein>
    <submittedName>
        <fullName evidence="2">Uncharacterized protein</fullName>
    </submittedName>
</protein>
<dbReference type="Proteomes" id="UP000317940">
    <property type="component" value="Unassembled WGS sequence"/>
</dbReference>
<feature type="transmembrane region" description="Helical" evidence="1">
    <location>
        <begin position="23"/>
        <end position="44"/>
    </location>
</feature>
<comment type="caution">
    <text evidence="2">The sequence shown here is derived from an EMBL/GenBank/DDBJ whole genome shotgun (WGS) entry which is preliminary data.</text>
</comment>
<feature type="transmembrane region" description="Helical" evidence="1">
    <location>
        <begin position="181"/>
        <end position="197"/>
    </location>
</feature>
<sequence length="206" mass="23177">MLERSMTEGLEGRLRDWRMRSPVAEVLDTVVLCAAAVVIAVVVVDDVVSWPTDRVLLAHDRLSVLAGWLLFPSMLWLMPSMMVTFPVRRHEGREVRVAARARLRRLYLPTRRHALAQGALLLLCVGVMVGGFAFGFAKGGAQELPGPRYQVSTEDVQHYAWTDVTPREYDRWQARYVREDGVLLLFGLFMVAGGTVLRRSRTAARG</sequence>
<organism evidence="2 3">
    <name type="scientific">Kitasatospora viridis</name>
    <dbReference type="NCBI Taxonomy" id="281105"/>
    <lineage>
        <taxon>Bacteria</taxon>
        <taxon>Bacillati</taxon>
        <taxon>Actinomycetota</taxon>
        <taxon>Actinomycetes</taxon>
        <taxon>Kitasatosporales</taxon>
        <taxon>Streptomycetaceae</taxon>
        <taxon>Kitasatospora</taxon>
    </lineage>
</organism>
<accession>A0A561UQD3</accession>
<evidence type="ECO:0000313" key="3">
    <source>
        <dbReference type="Proteomes" id="UP000317940"/>
    </source>
</evidence>
<evidence type="ECO:0000313" key="2">
    <source>
        <dbReference type="EMBL" id="TWG01583.1"/>
    </source>
</evidence>
<keyword evidence="1" id="KW-0472">Membrane</keyword>
<keyword evidence="1" id="KW-1133">Transmembrane helix</keyword>
<gene>
    <name evidence="2" type="ORF">FHX73_115484</name>
</gene>
<keyword evidence="3" id="KW-1185">Reference proteome</keyword>
<feature type="transmembrane region" description="Helical" evidence="1">
    <location>
        <begin position="114"/>
        <end position="137"/>
    </location>
</feature>
<name>A0A561UQD3_9ACTN</name>
<proteinExistence type="predicted"/>
<dbReference type="AlphaFoldDB" id="A0A561UQD3"/>
<evidence type="ECO:0000256" key="1">
    <source>
        <dbReference type="SAM" id="Phobius"/>
    </source>
</evidence>
<reference evidence="2 3" key="1">
    <citation type="submission" date="2019-06" db="EMBL/GenBank/DDBJ databases">
        <title>Sequencing the genomes of 1000 actinobacteria strains.</title>
        <authorList>
            <person name="Klenk H.-P."/>
        </authorList>
    </citation>
    <scope>NUCLEOTIDE SEQUENCE [LARGE SCALE GENOMIC DNA]</scope>
    <source>
        <strain evidence="2 3">DSM 44826</strain>
    </source>
</reference>